<gene>
    <name evidence="2" type="ORF">BLNAU_23418</name>
</gene>
<comment type="caution">
    <text evidence="2">The sequence shown here is derived from an EMBL/GenBank/DDBJ whole genome shotgun (WGS) entry which is preliminary data.</text>
</comment>
<evidence type="ECO:0000313" key="3">
    <source>
        <dbReference type="Proteomes" id="UP001281761"/>
    </source>
</evidence>
<sequence length="152" mass="17346">MDQVRLNWVDSPSPNRAYNPKIARPTAERPIPKKHEEDDEKSEEIEGQRRKRLRSRRADPSLAASLGLDLGRRQPSPGGGSAAASFLSSSTRHWASRTSFRMRGLNLPPRAHCLANHHLRRQRKSQTTRKNPRKAKDKDDQKDPYIGGHRMP</sequence>
<proteinExistence type="predicted"/>
<reference evidence="2 3" key="1">
    <citation type="journal article" date="2022" name="bioRxiv">
        <title>Genomics of Preaxostyla Flagellates Illuminates Evolutionary Transitions and the Path Towards Mitochondrial Loss.</title>
        <authorList>
            <person name="Novak L.V.F."/>
            <person name="Treitli S.C."/>
            <person name="Pyrih J."/>
            <person name="Halakuc P."/>
            <person name="Pipaliya S.V."/>
            <person name="Vacek V."/>
            <person name="Brzon O."/>
            <person name="Soukal P."/>
            <person name="Eme L."/>
            <person name="Dacks J.B."/>
            <person name="Karnkowska A."/>
            <person name="Elias M."/>
            <person name="Hampl V."/>
        </authorList>
    </citation>
    <scope>NUCLEOTIDE SEQUENCE [LARGE SCALE GENOMIC DNA]</scope>
    <source>
        <strain evidence="2">NAU3</strain>
        <tissue evidence="2">Gut</tissue>
    </source>
</reference>
<protein>
    <submittedName>
        <fullName evidence="2">Uncharacterized protein</fullName>
    </submittedName>
</protein>
<evidence type="ECO:0000313" key="2">
    <source>
        <dbReference type="EMBL" id="KAK2941673.1"/>
    </source>
</evidence>
<feature type="compositionally biased region" description="Basic and acidic residues" evidence="1">
    <location>
        <begin position="134"/>
        <end position="143"/>
    </location>
</feature>
<name>A0ABQ9WQT3_9EUKA</name>
<feature type="region of interest" description="Disordered" evidence="1">
    <location>
        <begin position="1"/>
        <end position="152"/>
    </location>
</feature>
<accession>A0ABQ9WQT3</accession>
<feature type="compositionally biased region" description="Basic residues" evidence="1">
    <location>
        <begin position="115"/>
        <end position="133"/>
    </location>
</feature>
<evidence type="ECO:0000256" key="1">
    <source>
        <dbReference type="SAM" id="MobiDB-lite"/>
    </source>
</evidence>
<organism evidence="2 3">
    <name type="scientific">Blattamonas nauphoetae</name>
    <dbReference type="NCBI Taxonomy" id="2049346"/>
    <lineage>
        <taxon>Eukaryota</taxon>
        <taxon>Metamonada</taxon>
        <taxon>Preaxostyla</taxon>
        <taxon>Oxymonadida</taxon>
        <taxon>Blattamonas</taxon>
    </lineage>
</organism>
<dbReference type="EMBL" id="JARBJD010000477">
    <property type="protein sequence ID" value="KAK2941673.1"/>
    <property type="molecule type" value="Genomic_DNA"/>
</dbReference>
<keyword evidence="3" id="KW-1185">Reference proteome</keyword>
<feature type="compositionally biased region" description="Basic and acidic residues" evidence="1">
    <location>
        <begin position="26"/>
        <end position="36"/>
    </location>
</feature>
<dbReference type="Proteomes" id="UP001281761">
    <property type="component" value="Unassembled WGS sequence"/>
</dbReference>